<feature type="compositionally biased region" description="Acidic residues" evidence="11">
    <location>
        <begin position="496"/>
        <end position="509"/>
    </location>
</feature>
<feature type="region of interest" description="Disordered" evidence="11">
    <location>
        <begin position="484"/>
        <end position="520"/>
    </location>
</feature>
<feature type="region of interest" description="Disordered" evidence="11">
    <location>
        <begin position="330"/>
        <end position="349"/>
    </location>
</feature>
<keyword evidence="7 10" id="KW-0175">Coiled coil</keyword>
<reference evidence="13 14" key="1">
    <citation type="submission" date="2023-01" db="EMBL/GenBank/DDBJ databases">
        <authorList>
            <person name="Kreplak J."/>
        </authorList>
    </citation>
    <scope>NUCLEOTIDE SEQUENCE [LARGE SCALE GENOMIC DNA]</scope>
</reference>
<dbReference type="GO" id="GO:0005886">
    <property type="term" value="C:plasma membrane"/>
    <property type="evidence" value="ECO:0007669"/>
    <property type="project" value="UniProtKB-SubCell"/>
</dbReference>
<feature type="compositionally biased region" description="Basic and acidic residues" evidence="11">
    <location>
        <begin position="401"/>
        <end position="411"/>
    </location>
</feature>
<feature type="region of interest" description="Disordered" evidence="11">
    <location>
        <begin position="553"/>
        <end position="573"/>
    </location>
</feature>
<evidence type="ECO:0000256" key="3">
    <source>
        <dbReference type="ARBA" id="ARBA00022475"/>
    </source>
</evidence>
<evidence type="ECO:0000256" key="7">
    <source>
        <dbReference type="ARBA" id="ARBA00023054"/>
    </source>
</evidence>
<evidence type="ECO:0000256" key="9">
    <source>
        <dbReference type="ARBA" id="ARBA00038080"/>
    </source>
</evidence>
<organism evidence="13 14">
    <name type="scientific">Vicia faba</name>
    <name type="common">Broad bean</name>
    <name type="synonym">Faba vulgaris</name>
    <dbReference type="NCBI Taxonomy" id="3906"/>
    <lineage>
        <taxon>Eukaryota</taxon>
        <taxon>Viridiplantae</taxon>
        <taxon>Streptophyta</taxon>
        <taxon>Embryophyta</taxon>
        <taxon>Tracheophyta</taxon>
        <taxon>Spermatophyta</taxon>
        <taxon>Magnoliopsida</taxon>
        <taxon>eudicotyledons</taxon>
        <taxon>Gunneridae</taxon>
        <taxon>Pentapetalae</taxon>
        <taxon>rosids</taxon>
        <taxon>fabids</taxon>
        <taxon>Fabales</taxon>
        <taxon>Fabaceae</taxon>
        <taxon>Papilionoideae</taxon>
        <taxon>50 kb inversion clade</taxon>
        <taxon>NPAAA clade</taxon>
        <taxon>Hologalegina</taxon>
        <taxon>IRL clade</taxon>
        <taxon>Fabeae</taxon>
        <taxon>Vicia</taxon>
    </lineage>
</organism>
<dbReference type="GO" id="GO:0005789">
    <property type="term" value="C:endoplasmic reticulum membrane"/>
    <property type="evidence" value="ECO:0007669"/>
    <property type="project" value="UniProtKB-SubCell"/>
</dbReference>
<feature type="compositionally biased region" description="Basic and acidic residues" evidence="11">
    <location>
        <begin position="10"/>
        <end position="21"/>
    </location>
</feature>
<evidence type="ECO:0000256" key="4">
    <source>
        <dbReference type="ARBA" id="ARBA00022692"/>
    </source>
</evidence>
<evidence type="ECO:0000256" key="8">
    <source>
        <dbReference type="ARBA" id="ARBA00023136"/>
    </source>
</evidence>
<evidence type="ECO:0000256" key="6">
    <source>
        <dbReference type="ARBA" id="ARBA00022989"/>
    </source>
</evidence>
<protein>
    <submittedName>
        <fullName evidence="13">Uncharacterized protein</fullName>
    </submittedName>
</protein>
<proteinExistence type="inferred from homology"/>
<name>A0AAV1AAB6_VICFA</name>
<feature type="coiled-coil region" evidence="10">
    <location>
        <begin position="972"/>
        <end position="999"/>
    </location>
</feature>
<dbReference type="Proteomes" id="UP001157006">
    <property type="component" value="Chromosome 3"/>
</dbReference>
<feature type="transmembrane region" description="Helical" evidence="12">
    <location>
        <begin position="1368"/>
        <end position="1386"/>
    </location>
</feature>
<comment type="subcellular location">
    <subcellularLocation>
        <location evidence="1">Cell membrane</location>
        <topology evidence="1">Single-pass membrane protein</topology>
    </subcellularLocation>
    <subcellularLocation>
        <location evidence="2">Endoplasmic reticulum membrane</location>
        <topology evidence="2">Single-pass membrane protein</topology>
    </subcellularLocation>
</comment>
<dbReference type="PANTHER" id="PTHR32219">
    <property type="entry name" value="RNA-BINDING PROTEIN YLMH-RELATED"/>
    <property type="match status" value="1"/>
</dbReference>
<comment type="similarity">
    <text evidence="9">Belongs to the plant Proton pump-interactor protein family.</text>
</comment>
<keyword evidence="14" id="KW-1185">Reference proteome</keyword>
<evidence type="ECO:0000256" key="5">
    <source>
        <dbReference type="ARBA" id="ARBA00022824"/>
    </source>
</evidence>
<keyword evidence="3" id="KW-1003">Cell membrane</keyword>
<feature type="region of interest" description="Disordered" evidence="11">
    <location>
        <begin position="34"/>
        <end position="58"/>
    </location>
</feature>
<feature type="compositionally biased region" description="Basic and acidic residues" evidence="11">
    <location>
        <begin position="1322"/>
        <end position="1337"/>
    </location>
</feature>
<feature type="compositionally biased region" description="Basic and acidic residues" evidence="11">
    <location>
        <begin position="757"/>
        <end position="768"/>
    </location>
</feature>
<keyword evidence="4 12" id="KW-0812">Transmembrane</keyword>
<evidence type="ECO:0000313" key="13">
    <source>
        <dbReference type="EMBL" id="CAI8605342.1"/>
    </source>
</evidence>
<evidence type="ECO:0000256" key="11">
    <source>
        <dbReference type="SAM" id="MobiDB-lite"/>
    </source>
</evidence>
<feature type="compositionally biased region" description="Basic and acidic residues" evidence="11">
    <location>
        <begin position="1273"/>
        <end position="1286"/>
    </location>
</feature>
<accession>A0AAV1AAB6</accession>
<evidence type="ECO:0000256" key="12">
    <source>
        <dbReference type="SAM" id="Phobius"/>
    </source>
</evidence>
<feature type="compositionally biased region" description="Polar residues" evidence="11">
    <location>
        <begin position="1141"/>
        <end position="1158"/>
    </location>
</feature>
<feature type="compositionally biased region" description="Basic residues" evidence="11">
    <location>
        <begin position="1287"/>
        <end position="1296"/>
    </location>
</feature>
<feature type="region of interest" description="Disordered" evidence="11">
    <location>
        <begin position="1"/>
        <end position="21"/>
    </location>
</feature>
<dbReference type="PANTHER" id="PTHR32219:SF3">
    <property type="entry name" value="CALPONIN-LIKE DOMAIN PROTEIN"/>
    <property type="match status" value="1"/>
</dbReference>
<keyword evidence="6 12" id="KW-1133">Transmembrane helix</keyword>
<feature type="region of interest" description="Disordered" evidence="11">
    <location>
        <begin position="1141"/>
        <end position="1340"/>
    </location>
</feature>
<gene>
    <name evidence="13" type="ORF">VFH_III178680</name>
</gene>
<evidence type="ECO:0000256" key="10">
    <source>
        <dbReference type="SAM" id="Coils"/>
    </source>
</evidence>
<feature type="region of interest" description="Disordered" evidence="11">
    <location>
        <begin position="642"/>
        <end position="806"/>
    </location>
</feature>
<feature type="region of interest" description="Disordered" evidence="11">
    <location>
        <begin position="399"/>
        <end position="453"/>
    </location>
</feature>
<dbReference type="EMBL" id="OX451738">
    <property type="protein sequence ID" value="CAI8605342.1"/>
    <property type="molecule type" value="Genomic_DNA"/>
</dbReference>
<sequence>MTAEEVSNVHIKENSDNGAEDRHKIVTEHCNGDVRGKEISENGNDGGEVISGSVDSDPIVTVDGNGVALEDHKVEGESHINAITEEPCVVSNGSVDETTIVDVVEREGEIRHNGTGSDVNNVHVTDTVAEVEDRELESVQNGAVVEEEELKVEDQELESVQNGAVVEEEELKVEDRELESVQNGAVVEEEELKVKDRELESVQNGAVVEEEELKVEDRELESVQNGAVVEEEELKVKDRELESVQNGAVVEEEELKVKDRELESVQNGAVAENEIGVVADVNKSDRELEGIAVENGAVDRDGEGEVKEVEIPVVVEEVAVAASTEALESADSDVVGTTESKDGEKVESGSVVGVDVSGEKNKVHDTDLESEVGGEVSESAEKNEIHDAELKNVVDADVSESAEKNEIHDAELETSVNAEVTESAEKNEIHDAELETSVNAEVTESAEKNEIPDVELEAVVEAEVSESAEKNEIPDVELESVVDAEVSESAEKNEIPDIELETVVDAEVSESDKKNEIPDVELETVVDAEVSESDEKNKIPDVELETVVDAEVSESVEKNEIPVHENGANDNTNVEECAVEDSQNGLEKLSNESVSVTVVENGLAEVEVSTEGKAIPSDISELERSVEISEPQVDLQGKDLAELIKSGTSDDADEGVIQNQPSVDLNNIEKESEAEAEPSDNAVKGEGGSIEVSEPEMKNDAIGSEAEPSTETVESEAEVSNNVMQSEADPSLQVQDLKTDVVGSVAEPSVEAETSTEESKQTNEDLKTSQEASATKPSVEAEPSAEESKQTNEDLKTSQEASATDALDAQNMVTEVVRKPFYWLIRVPRYDDDENIKEQIQHALQQVEEKTKIRDEIRAESQTKKASCKEYGQEFRAAVQEERAARDLLKSKRQEMDSVQSTMNRLNNAISVGDIDSKIRNMEHMIQHETLPLKEEKQLIRQIKQLKQSRGELSTIIAKQDQSQSLDEKDNIEEQSKQLQLLRKDLDVLRNNVLKAEAITKAAKKKYDEESNQVSEVLIRFKTADDVRQEAFVKLQTLKRKLHEKSKYFWEYKNASIKAQELAAQGKKEEVQSLCIDEAERIHEMWKNDEFRRNYLRCNTRSTLRRLQTYDGRMLGPDEEPPVIPNNFIERASKNDSLVSRSIPEQQMKSIPTESVTVNAKDEPAAKVVVQKPEISQTTSAKKPAKPAPSEKKSAVPVRRWGDESDEDKEPKEPVRTKEEEERILKAEKARKEEEETKLKEMKRLEEIEKAKEALQRKKRNAEKAQQRALFKAQKEAEQKEKEREKRARKKGKKKAVSTEDAVEKIEQESAASPSTETLTRTLEESDQSEKPVEVTKRSVKPSQFIKQNKVKSLPMSIRNRGKRRIQPWMWVVIAVLVIAALFYIGNNSSLRSSFQSFGF</sequence>
<dbReference type="InterPro" id="IPR055282">
    <property type="entry name" value="PPI1-4"/>
</dbReference>
<evidence type="ECO:0000256" key="1">
    <source>
        <dbReference type="ARBA" id="ARBA00004162"/>
    </source>
</evidence>
<evidence type="ECO:0000256" key="2">
    <source>
        <dbReference type="ARBA" id="ARBA00004389"/>
    </source>
</evidence>
<feature type="compositionally biased region" description="Basic and acidic residues" evidence="11">
    <location>
        <begin position="423"/>
        <end position="433"/>
    </location>
</feature>
<feature type="coiled-coil region" evidence="10">
    <location>
        <begin position="830"/>
        <end position="860"/>
    </location>
</feature>
<feature type="compositionally biased region" description="Basic and acidic residues" evidence="11">
    <location>
        <begin position="357"/>
        <end position="367"/>
    </location>
</feature>
<feature type="compositionally biased region" description="Basic and acidic residues" evidence="11">
    <location>
        <begin position="786"/>
        <end position="797"/>
    </location>
</feature>
<keyword evidence="8 12" id="KW-0472">Membrane</keyword>
<feature type="region of interest" description="Disordered" evidence="11">
    <location>
        <begin position="356"/>
        <end position="385"/>
    </location>
</feature>
<keyword evidence="5" id="KW-0256">Endoplasmic reticulum</keyword>
<evidence type="ECO:0000313" key="14">
    <source>
        <dbReference type="Proteomes" id="UP001157006"/>
    </source>
</evidence>
<feature type="compositionally biased region" description="Basic and acidic residues" evidence="11">
    <location>
        <begin position="1209"/>
        <end position="1266"/>
    </location>
</feature>